<feature type="region of interest" description="Disordered" evidence="1">
    <location>
        <begin position="568"/>
        <end position="609"/>
    </location>
</feature>
<feature type="compositionally biased region" description="Low complexity" evidence="1">
    <location>
        <begin position="470"/>
        <end position="484"/>
    </location>
</feature>
<gene>
    <name evidence="2" type="ORF">AAF712_001121</name>
</gene>
<proteinExistence type="predicted"/>
<keyword evidence="3" id="KW-1185">Reference proteome</keyword>
<reference evidence="2 3" key="1">
    <citation type="submission" date="2024-05" db="EMBL/GenBank/DDBJ databases">
        <title>A draft genome resource for the thread blight pathogen Marasmius tenuissimus strain MS-2.</title>
        <authorList>
            <person name="Yulfo-Soto G.E."/>
            <person name="Baruah I.K."/>
            <person name="Amoako-Attah I."/>
            <person name="Bukari Y."/>
            <person name="Meinhardt L.W."/>
            <person name="Bailey B.A."/>
            <person name="Cohen S.P."/>
        </authorList>
    </citation>
    <scope>NUCLEOTIDE SEQUENCE [LARGE SCALE GENOMIC DNA]</scope>
    <source>
        <strain evidence="2 3">MS-2</strain>
    </source>
</reference>
<comment type="caution">
    <text evidence="2">The sequence shown here is derived from an EMBL/GenBank/DDBJ whole genome shotgun (WGS) entry which is preliminary data.</text>
</comment>
<dbReference type="EMBL" id="JBBXMP010000002">
    <property type="protein sequence ID" value="KAL0072197.1"/>
    <property type="molecule type" value="Genomic_DNA"/>
</dbReference>
<evidence type="ECO:0000313" key="2">
    <source>
        <dbReference type="EMBL" id="KAL0072197.1"/>
    </source>
</evidence>
<evidence type="ECO:0000256" key="1">
    <source>
        <dbReference type="SAM" id="MobiDB-lite"/>
    </source>
</evidence>
<dbReference type="Proteomes" id="UP001437256">
    <property type="component" value="Unassembled WGS sequence"/>
</dbReference>
<organism evidence="2 3">
    <name type="scientific">Marasmius tenuissimus</name>
    <dbReference type="NCBI Taxonomy" id="585030"/>
    <lineage>
        <taxon>Eukaryota</taxon>
        <taxon>Fungi</taxon>
        <taxon>Dikarya</taxon>
        <taxon>Basidiomycota</taxon>
        <taxon>Agaricomycotina</taxon>
        <taxon>Agaricomycetes</taxon>
        <taxon>Agaricomycetidae</taxon>
        <taxon>Agaricales</taxon>
        <taxon>Marasmiineae</taxon>
        <taxon>Marasmiaceae</taxon>
        <taxon>Marasmius</taxon>
    </lineage>
</organism>
<feature type="compositionally biased region" description="Basic and acidic residues" evidence="1">
    <location>
        <begin position="595"/>
        <end position="609"/>
    </location>
</feature>
<accession>A0ABR3AE48</accession>
<name>A0ABR3AE48_9AGAR</name>
<protein>
    <submittedName>
        <fullName evidence="2">Uncharacterized protein</fullName>
    </submittedName>
</protein>
<evidence type="ECO:0000313" key="3">
    <source>
        <dbReference type="Proteomes" id="UP001437256"/>
    </source>
</evidence>
<sequence length="609" mass="64616">MPIIFTPSLGECLSIRVPVSPNRPASTPFSWLVRNNEQTVPGRQGTVDIKFAARLSSEEYRRLGEGKVQVWSDFPQAGGEGNVWGEVDFELDSDADTGEGEVALTYTFSIPVPSASTSTFTFQPQSYSFTYRIVSSNGSIQWLGAYGQNGGVKVEFEEDSSSSSDASEALGFDLVGSCWGKQGRGSCKWFRAGDTNPVSKEEKVAISLARSEKWDIWGIGKDGYSVPTAQYATTSTPLSMVIFAPISSVESKPKVKDTWNPPFVRIDFPQAQAIPRSAIGFAASPEASLSLRNGEMYVSGTGTVIAQSFRDGNTAEWEKLVAHATSALTMSGSALPSPTSPPATFSSTGPVSQSVFHPCKFAFATGDEKDIPVLVLPSSAKTCPVRLSVIPLVPVKEKGKARVNVDVAELMGQPQKTRFVLCRGKSIEFVDAKVSLIIGETALLSPLYPFALSKSIAIAILTPHLPPSVSPSSSKGSVSPSTSTQAEEILPTPPPSPHLKPIAHLTVKNIARLQQESGGLVGNDSSASISDIGVISTSIAPVTATTAVSTNAASSRRIELARSISFMSSASGSGSGVEPTRMPMPTGVARVPFLETRKPDPCRNDLLDS</sequence>
<feature type="region of interest" description="Disordered" evidence="1">
    <location>
        <begin position="468"/>
        <end position="500"/>
    </location>
</feature>